<evidence type="ECO:0000313" key="3">
    <source>
        <dbReference type="Proteomes" id="UP000823772"/>
    </source>
</evidence>
<dbReference type="SUPFAM" id="SSF56801">
    <property type="entry name" value="Acetyl-CoA synthetase-like"/>
    <property type="match status" value="1"/>
</dbReference>
<proteinExistence type="predicted"/>
<dbReference type="InterPro" id="IPR042099">
    <property type="entry name" value="ANL_N_sf"/>
</dbReference>
<dbReference type="Proteomes" id="UP000823772">
    <property type="component" value="Unassembled WGS sequence"/>
</dbReference>
<protein>
    <submittedName>
        <fullName evidence="2">AMP-binding protein</fullName>
    </submittedName>
</protein>
<dbReference type="Gene3D" id="3.40.50.12780">
    <property type="entry name" value="N-terminal domain of ligase-like"/>
    <property type="match status" value="1"/>
</dbReference>
<feature type="domain" description="AMP-dependent synthetase/ligase" evidence="1">
    <location>
        <begin position="77"/>
        <end position="288"/>
    </location>
</feature>
<evidence type="ECO:0000259" key="1">
    <source>
        <dbReference type="Pfam" id="PF00501"/>
    </source>
</evidence>
<dbReference type="InterPro" id="IPR000873">
    <property type="entry name" value="AMP-dep_synth/lig_dom"/>
</dbReference>
<comment type="caution">
    <text evidence="2">The sequence shown here is derived from an EMBL/GenBank/DDBJ whole genome shotgun (WGS) entry which is preliminary data.</text>
</comment>
<dbReference type="EMBL" id="JADILY010000078">
    <property type="protein sequence ID" value="MBO8481592.1"/>
    <property type="molecule type" value="Genomic_DNA"/>
</dbReference>
<sequence>MSLNVEWESPEYIKAFQEEKLRSLIKYLMEKSAYYRRVFAENGIDPSTINTLEDLRRVPLTDKGDLQRYNADFLCVPREMIADYMTTSGTLGDPVVFAATSRDLDRLAYNEKISFECADGHPGEIYQLMTTLDKRFMAGYAYVLGIRSMGASIVRVGNGIPELQWDTIMRIRPDAIICVPSFILKIIKYAEEHGIDYRGCSVRKAVCIGENLREQDFSLNLLGKRINDKWPELKLYSTYASTEMGTSFCECGCGCGGHHHPELIICELIDDEGNPVPQGEVGELVVTTLGVEGMPLLRFRTGDMARFHYGHCDCGRNTMRISPIIGRKNHMIKFKGTTIYPPAINDVCDNTPYLENYVVVLSDNEIGADDVTVRVGLKYVPQGPDGLPLDVVKDMKDRFRARIRVAPDIKIVSVNENNALLFPDKSRKAVKLIDKRKRGSGGF</sequence>
<gene>
    <name evidence="2" type="ORF">IAC87_03495</name>
</gene>
<reference evidence="2" key="1">
    <citation type="submission" date="2020-10" db="EMBL/GenBank/DDBJ databases">
        <authorList>
            <person name="Gilroy R."/>
        </authorList>
    </citation>
    <scope>NUCLEOTIDE SEQUENCE</scope>
    <source>
        <strain evidence="2">B3-2255</strain>
    </source>
</reference>
<reference evidence="2" key="2">
    <citation type="journal article" date="2021" name="PeerJ">
        <title>Extensive microbial diversity within the chicken gut microbiome revealed by metagenomics and culture.</title>
        <authorList>
            <person name="Gilroy R."/>
            <person name="Ravi A."/>
            <person name="Getino M."/>
            <person name="Pursley I."/>
            <person name="Horton D.L."/>
            <person name="Alikhan N.F."/>
            <person name="Baker D."/>
            <person name="Gharbi K."/>
            <person name="Hall N."/>
            <person name="Watson M."/>
            <person name="Adriaenssens E.M."/>
            <person name="Foster-Nyarko E."/>
            <person name="Jarju S."/>
            <person name="Secka A."/>
            <person name="Antonio M."/>
            <person name="Oren A."/>
            <person name="Chaudhuri R.R."/>
            <person name="La Ragione R."/>
            <person name="Hildebrand F."/>
            <person name="Pallen M.J."/>
        </authorList>
    </citation>
    <scope>NUCLEOTIDE SEQUENCE</scope>
    <source>
        <strain evidence="2">B3-2255</strain>
    </source>
</reference>
<accession>A0A9D9NQ12</accession>
<dbReference type="Pfam" id="PF00501">
    <property type="entry name" value="AMP-binding"/>
    <property type="match status" value="1"/>
</dbReference>
<dbReference type="PANTHER" id="PTHR43845">
    <property type="entry name" value="BLR5969 PROTEIN"/>
    <property type="match status" value="1"/>
</dbReference>
<evidence type="ECO:0000313" key="2">
    <source>
        <dbReference type="EMBL" id="MBO8481592.1"/>
    </source>
</evidence>
<organism evidence="2 3">
    <name type="scientific">Candidatus Merdivivens faecigallinarum</name>
    <dbReference type="NCBI Taxonomy" id="2840871"/>
    <lineage>
        <taxon>Bacteria</taxon>
        <taxon>Pseudomonadati</taxon>
        <taxon>Bacteroidota</taxon>
        <taxon>Bacteroidia</taxon>
        <taxon>Bacteroidales</taxon>
        <taxon>Muribaculaceae</taxon>
        <taxon>Muribaculaceae incertae sedis</taxon>
        <taxon>Candidatus Merdivivens</taxon>
    </lineage>
</organism>
<dbReference type="AlphaFoldDB" id="A0A9D9NQ12"/>
<name>A0A9D9NQ12_9BACT</name>
<dbReference type="InterPro" id="IPR045851">
    <property type="entry name" value="AMP-bd_C_sf"/>
</dbReference>
<dbReference type="Gene3D" id="3.30.300.30">
    <property type="match status" value="1"/>
</dbReference>
<dbReference type="PANTHER" id="PTHR43845:SF1">
    <property type="entry name" value="BLR5969 PROTEIN"/>
    <property type="match status" value="1"/>
</dbReference>